<dbReference type="SUPFAM" id="SSF47954">
    <property type="entry name" value="Cyclin-like"/>
    <property type="match status" value="1"/>
</dbReference>
<dbReference type="Gene3D" id="1.10.472.10">
    <property type="entry name" value="Cyclin-like"/>
    <property type="match status" value="2"/>
</dbReference>
<comment type="similarity">
    <text evidence="2">Belongs to the cyclin family.</text>
</comment>
<dbReference type="SMART" id="SM00385">
    <property type="entry name" value="CYCLIN"/>
    <property type="match status" value="1"/>
</dbReference>
<dbReference type="Ensembl" id="ENSXMAT00000037379.1">
    <property type="protein sequence ID" value="ENSXMAP00000023113.1"/>
    <property type="gene ID" value="ENSXMAG00000001044.2"/>
</dbReference>
<name>A0A3B5PTT4_XIPMA</name>
<evidence type="ECO:0000259" key="3">
    <source>
        <dbReference type="SMART" id="SM00385"/>
    </source>
</evidence>
<dbReference type="OMA" id="RILTVWM"/>
<reference evidence="5" key="2">
    <citation type="journal article" date="2013" name="Nat. Genet.">
        <title>The genome of the platyfish, Xiphophorus maculatus, provides insights into evolutionary adaptation and several complex traits.</title>
        <authorList>
            <person name="Schartl M."/>
            <person name="Walter R.B."/>
            <person name="Shen Y."/>
            <person name="Garcia T."/>
            <person name="Catchen J."/>
            <person name="Amores A."/>
            <person name="Braasch I."/>
            <person name="Chalopin D."/>
            <person name="Volff J.N."/>
            <person name="Lesch K.P."/>
            <person name="Bisazza A."/>
            <person name="Minx P."/>
            <person name="Hillier L."/>
            <person name="Wilson R.K."/>
            <person name="Fuerstenberg S."/>
            <person name="Boore J."/>
            <person name="Searle S."/>
            <person name="Postlethwait J.H."/>
            <person name="Warren W.C."/>
        </authorList>
    </citation>
    <scope>NUCLEOTIDE SEQUENCE [LARGE SCALE GENOMIC DNA]</scope>
    <source>
        <strain evidence="5">JP 163 A</strain>
    </source>
</reference>
<keyword evidence="5" id="KW-1185">Reference proteome</keyword>
<organism evidence="4 5">
    <name type="scientific">Xiphophorus maculatus</name>
    <name type="common">Southern platyfish</name>
    <name type="synonym">Platypoecilus maculatus</name>
    <dbReference type="NCBI Taxonomy" id="8083"/>
    <lineage>
        <taxon>Eukaryota</taxon>
        <taxon>Metazoa</taxon>
        <taxon>Chordata</taxon>
        <taxon>Craniata</taxon>
        <taxon>Vertebrata</taxon>
        <taxon>Euteleostomi</taxon>
        <taxon>Actinopterygii</taxon>
        <taxon>Neopterygii</taxon>
        <taxon>Teleostei</taxon>
        <taxon>Neoteleostei</taxon>
        <taxon>Acanthomorphata</taxon>
        <taxon>Ovalentaria</taxon>
        <taxon>Atherinomorphae</taxon>
        <taxon>Cyprinodontiformes</taxon>
        <taxon>Poeciliidae</taxon>
        <taxon>Poeciliinae</taxon>
        <taxon>Xiphophorus</taxon>
    </lineage>
</organism>
<proteinExistence type="inferred from homology"/>
<comment type="function">
    <text evidence="1">Essential for the control of the cell cycle at the G2/M (mitosis) transition.</text>
</comment>
<dbReference type="PANTHER" id="PTHR10177">
    <property type="entry name" value="CYCLINS"/>
    <property type="match status" value="1"/>
</dbReference>
<evidence type="ECO:0000313" key="5">
    <source>
        <dbReference type="Proteomes" id="UP000002852"/>
    </source>
</evidence>
<reference evidence="4" key="3">
    <citation type="submission" date="2025-08" db="UniProtKB">
        <authorList>
            <consortium name="Ensembl"/>
        </authorList>
    </citation>
    <scope>IDENTIFICATION</scope>
    <source>
        <strain evidence="4">JP 163 A</strain>
    </source>
</reference>
<evidence type="ECO:0000313" key="4">
    <source>
        <dbReference type="Ensembl" id="ENSXMAP00000023113.1"/>
    </source>
</evidence>
<dbReference type="InterPro" id="IPR013763">
    <property type="entry name" value="Cyclin-like_dom"/>
</dbReference>
<dbReference type="FunFam" id="1.10.472.10:FF:000003">
    <property type="entry name" value="G1/S-specific cyclin-D2"/>
    <property type="match status" value="1"/>
</dbReference>
<dbReference type="InterPro" id="IPR036915">
    <property type="entry name" value="Cyclin-like_sf"/>
</dbReference>
<protein>
    <submittedName>
        <fullName evidence="4">Cyclin D3</fullName>
    </submittedName>
</protein>
<dbReference type="InParanoid" id="A0A3B5PTT4"/>
<dbReference type="STRING" id="8083.ENSXMAP00000023113"/>
<dbReference type="InterPro" id="IPR006671">
    <property type="entry name" value="Cyclin_N"/>
</dbReference>
<dbReference type="Pfam" id="PF00134">
    <property type="entry name" value="Cyclin_N"/>
    <property type="match status" value="1"/>
</dbReference>
<reference evidence="5" key="1">
    <citation type="submission" date="2012-01" db="EMBL/GenBank/DDBJ databases">
        <authorList>
            <person name="Walter R."/>
            <person name="Schartl M."/>
            <person name="Warren W."/>
        </authorList>
    </citation>
    <scope>NUCLEOTIDE SEQUENCE [LARGE SCALE GENOMIC DNA]</scope>
    <source>
        <strain evidence="5">JP 163 A</strain>
    </source>
</reference>
<evidence type="ECO:0000256" key="2">
    <source>
        <dbReference type="RuleBase" id="RU000383"/>
    </source>
</evidence>
<feature type="domain" description="Cyclin-like" evidence="3">
    <location>
        <begin position="71"/>
        <end position="155"/>
    </location>
</feature>
<dbReference type="GeneTree" id="ENSGT00940000155180"/>
<sequence length="316" mass="35569">MESFIYDSGTKTVHESAQGVVLRAGKDLPVVGDLRVLDNLRALEETCRVSSCFFGKVQKDILPHMRRIVTVWMLKVCEEQLCEEEVFPQAVHYMDSYLSRFPIERSKLQLLGAACMFIASKMRETVPLTADKLSVYTDNSVSVSDILQWEVAVVSRLDWCLASVVPSDFLEPILHALPFVQAPHLQHIRRHVHSYIAVATMGELFLSFLPSTLTCACVSTAIQKVKMVDSHNLESVIKFLASLLAADLVSIIFNQYLLQLALTLPGQQYVLELFSPQTSLSASRKNAKTFLFSLFFFATLKCFSQSNKIKHQTKTI</sequence>
<dbReference type="AlphaFoldDB" id="A0A3B5PTT4"/>
<dbReference type="Proteomes" id="UP000002852">
    <property type="component" value="Unassembled WGS sequence"/>
</dbReference>
<reference evidence="4" key="4">
    <citation type="submission" date="2025-09" db="UniProtKB">
        <authorList>
            <consortium name="Ensembl"/>
        </authorList>
    </citation>
    <scope>IDENTIFICATION</scope>
    <source>
        <strain evidence="4">JP 163 A</strain>
    </source>
</reference>
<dbReference type="InterPro" id="IPR039361">
    <property type="entry name" value="Cyclin"/>
</dbReference>
<keyword evidence="2" id="KW-0195">Cyclin</keyword>
<accession>A0A3B5PTT4</accession>
<evidence type="ECO:0000256" key="1">
    <source>
        <dbReference type="ARBA" id="ARBA00003222"/>
    </source>
</evidence>